<dbReference type="Proteomes" id="UP001180020">
    <property type="component" value="Unassembled WGS sequence"/>
</dbReference>
<proteinExistence type="predicted"/>
<evidence type="ECO:0000313" key="2">
    <source>
        <dbReference type="EMBL" id="KAK1309680.1"/>
    </source>
</evidence>
<dbReference type="GO" id="GO:0004523">
    <property type="term" value="F:RNA-DNA hybrid ribonuclease activity"/>
    <property type="evidence" value="ECO:0007669"/>
    <property type="project" value="InterPro"/>
</dbReference>
<dbReference type="InterPro" id="IPR036397">
    <property type="entry name" value="RNaseH_sf"/>
</dbReference>
<dbReference type="InterPro" id="IPR012337">
    <property type="entry name" value="RNaseH-like_sf"/>
</dbReference>
<dbReference type="GO" id="GO:0003676">
    <property type="term" value="F:nucleic acid binding"/>
    <property type="evidence" value="ECO:0007669"/>
    <property type="project" value="InterPro"/>
</dbReference>
<reference evidence="2" key="2">
    <citation type="submission" date="2023-06" db="EMBL/GenBank/DDBJ databases">
        <authorList>
            <person name="Ma L."/>
            <person name="Liu K.-W."/>
            <person name="Li Z."/>
            <person name="Hsiao Y.-Y."/>
            <person name="Qi Y."/>
            <person name="Fu T."/>
            <person name="Tang G."/>
            <person name="Zhang D."/>
            <person name="Sun W.-H."/>
            <person name="Liu D.-K."/>
            <person name="Li Y."/>
            <person name="Chen G.-Z."/>
            <person name="Liu X.-D."/>
            <person name="Liao X.-Y."/>
            <person name="Jiang Y.-T."/>
            <person name="Yu X."/>
            <person name="Hao Y."/>
            <person name="Huang J."/>
            <person name="Zhao X.-W."/>
            <person name="Ke S."/>
            <person name="Chen Y.-Y."/>
            <person name="Wu W.-L."/>
            <person name="Hsu J.-L."/>
            <person name="Lin Y.-F."/>
            <person name="Huang M.-D."/>
            <person name="Li C.-Y."/>
            <person name="Huang L."/>
            <person name="Wang Z.-W."/>
            <person name="Zhao X."/>
            <person name="Zhong W.-Y."/>
            <person name="Peng D.-H."/>
            <person name="Ahmad S."/>
            <person name="Lan S."/>
            <person name="Zhang J.-S."/>
            <person name="Tsai W.-C."/>
            <person name="Van De Peer Y."/>
            <person name="Liu Z.-J."/>
        </authorList>
    </citation>
    <scope>NUCLEOTIDE SEQUENCE</scope>
    <source>
        <strain evidence="2">CP</strain>
        <tissue evidence="2">Leaves</tissue>
    </source>
</reference>
<evidence type="ECO:0000313" key="3">
    <source>
        <dbReference type="Proteomes" id="UP001180020"/>
    </source>
</evidence>
<dbReference type="AlphaFoldDB" id="A0AAV9E846"/>
<dbReference type="InterPro" id="IPR044730">
    <property type="entry name" value="RNase_H-like_dom_plant"/>
</dbReference>
<dbReference type="Pfam" id="PF13966">
    <property type="entry name" value="zf-RVT"/>
    <property type="match status" value="1"/>
</dbReference>
<dbReference type="Gene3D" id="3.30.420.10">
    <property type="entry name" value="Ribonuclease H-like superfamily/Ribonuclease H"/>
    <property type="match status" value="1"/>
</dbReference>
<name>A0AAV9E846_ACOCL</name>
<feature type="domain" description="Reverse transcriptase" evidence="1">
    <location>
        <begin position="1"/>
        <end position="101"/>
    </location>
</feature>
<protein>
    <recommendedName>
        <fullName evidence="1">Reverse transcriptase domain-containing protein</fullName>
    </recommendedName>
</protein>
<dbReference type="PANTHER" id="PTHR33116:SF70">
    <property type="entry name" value="NON-LTR RETROELEMENT REVERSE TRANSCRIPTASE-LIKE PROTEIN"/>
    <property type="match status" value="1"/>
</dbReference>
<dbReference type="PANTHER" id="PTHR33116">
    <property type="entry name" value="REVERSE TRANSCRIPTASE ZINC-BINDING DOMAIN-CONTAINING PROTEIN-RELATED-RELATED"/>
    <property type="match status" value="1"/>
</dbReference>
<dbReference type="InterPro" id="IPR026960">
    <property type="entry name" value="RVT-Znf"/>
</dbReference>
<keyword evidence="3" id="KW-1185">Reference proteome</keyword>
<reference evidence="2" key="1">
    <citation type="journal article" date="2023" name="Nat. Commun.">
        <title>Diploid and tetraploid genomes of Acorus and the evolution of monocots.</title>
        <authorList>
            <person name="Ma L."/>
            <person name="Liu K.W."/>
            <person name="Li Z."/>
            <person name="Hsiao Y.Y."/>
            <person name="Qi Y."/>
            <person name="Fu T."/>
            <person name="Tang G.D."/>
            <person name="Zhang D."/>
            <person name="Sun W.H."/>
            <person name="Liu D.K."/>
            <person name="Li Y."/>
            <person name="Chen G.Z."/>
            <person name="Liu X.D."/>
            <person name="Liao X.Y."/>
            <person name="Jiang Y.T."/>
            <person name="Yu X."/>
            <person name="Hao Y."/>
            <person name="Huang J."/>
            <person name="Zhao X.W."/>
            <person name="Ke S."/>
            <person name="Chen Y.Y."/>
            <person name="Wu W.L."/>
            <person name="Hsu J.L."/>
            <person name="Lin Y.F."/>
            <person name="Huang M.D."/>
            <person name="Li C.Y."/>
            <person name="Huang L."/>
            <person name="Wang Z.W."/>
            <person name="Zhao X."/>
            <person name="Zhong W.Y."/>
            <person name="Peng D.H."/>
            <person name="Ahmad S."/>
            <person name="Lan S."/>
            <person name="Zhang J.S."/>
            <person name="Tsai W.C."/>
            <person name="Van de Peer Y."/>
            <person name="Liu Z.J."/>
        </authorList>
    </citation>
    <scope>NUCLEOTIDE SEQUENCE</scope>
    <source>
        <strain evidence="2">CP</strain>
    </source>
</reference>
<comment type="caution">
    <text evidence="2">The sequence shown here is derived from an EMBL/GenBank/DDBJ whole genome shotgun (WGS) entry which is preliminary data.</text>
</comment>
<dbReference type="InterPro" id="IPR000477">
    <property type="entry name" value="RT_dom"/>
</dbReference>
<sequence>MGQFIGYQADARLNGNTRPPALTHTLFADDLLIISTATPTQGQIIRRIMSHVQECTGLIVNAQKSSVIFSPSVHPQTQRWITRILKIQRSEGSWPYLGIYIQENRAYTNNSKSILQAVDARLQTWRAKSLTLAGRIVLIQSVLQAIPLYSMFAAVVKKSVAEKIDKIARSFLWGGGNKTKPIHLVCWEQVTQPKTMGGLGLRRAPLMRLAVLAYIALQFLIFDHPISHFFRLKYRWEGDPWTVRSTASSSPVWRAFSMGLQAIRQSLIKRSGDPSDIDILAYPWFLPIPFSRIPTMINMDIAILGLQLSDVIKEDQWNEEMLSSLFPPYWKNKILEKTPPPKNSDPPTWSWIGSTAIKPKLSEIYQAMINVTPARNGVKWKTIWKLPVVPKFKTFLWLLLWNKLPTREHLDRIGLTMDRQCPWCLRAIESANHLFLQCHFVEECWRELPADKRPPIEIWYANNWEDRLTHSKWSLVKDEPLKRILFISMLWHQWKARNYLIFRGLQLTARSVVAHALAYAQECFVRLIGNPQGKTLNAFMEQNKRCDGQSPHNSSGLVRGSTREQALILSDGSVDVQSHAAGAGFILILVNTGQVLGAGYNGWPWASPVTAEAEGIRAGLDFANKRGFSDIIVGTDAAQIVKLLSSSAPGPPHLLSLITLAHQVIHSGSRLRIMKVDRCHVRGPKALARYGRRAQCLKQTDLLNDENIRCLLKPYVHDISRDAMKILMESQLYNKVNRLKGLTLHHNPTNASTWQGEQTAAP</sequence>
<organism evidence="2 3">
    <name type="scientific">Acorus calamus</name>
    <name type="common">Sweet flag</name>
    <dbReference type="NCBI Taxonomy" id="4465"/>
    <lineage>
        <taxon>Eukaryota</taxon>
        <taxon>Viridiplantae</taxon>
        <taxon>Streptophyta</taxon>
        <taxon>Embryophyta</taxon>
        <taxon>Tracheophyta</taxon>
        <taxon>Spermatophyta</taxon>
        <taxon>Magnoliopsida</taxon>
        <taxon>Liliopsida</taxon>
        <taxon>Acoraceae</taxon>
        <taxon>Acorus</taxon>
    </lineage>
</organism>
<accession>A0AAV9E846</accession>
<dbReference type="PROSITE" id="PS50878">
    <property type="entry name" value="RT_POL"/>
    <property type="match status" value="1"/>
</dbReference>
<gene>
    <name evidence="2" type="ORF">QJS10_CPA08g00451</name>
</gene>
<dbReference type="CDD" id="cd06222">
    <property type="entry name" value="RNase_H_like"/>
    <property type="match status" value="1"/>
</dbReference>
<dbReference type="SUPFAM" id="SSF53098">
    <property type="entry name" value="Ribonuclease H-like"/>
    <property type="match status" value="1"/>
</dbReference>
<dbReference type="Pfam" id="PF13456">
    <property type="entry name" value="RVT_3"/>
    <property type="match status" value="1"/>
</dbReference>
<dbReference type="InterPro" id="IPR002156">
    <property type="entry name" value="RNaseH_domain"/>
</dbReference>
<dbReference type="EMBL" id="JAUJYO010000008">
    <property type="protein sequence ID" value="KAK1309680.1"/>
    <property type="molecule type" value="Genomic_DNA"/>
</dbReference>
<evidence type="ECO:0000259" key="1">
    <source>
        <dbReference type="PROSITE" id="PS50878"/>
    </source>
</evidence>